<proteinExistence type="inferred from homology"/>
<evidence type="ECO:0000256" key="1">
    <source>
        <dbReference type="ARBA" id="ARBA00004323"/>
    </source>
</evidence>
<keyword evidence="6" id="KW-1185">Reference proteome</keyword>
<evidence type="ECO:0000313" key="5">
    <source>
        <dbReference type="EMBL" id="KAK9846205.1"/>
    </source>
</evidence>
<evidence type="ECO:0000256" key="2">
    <source>
        <dbReference type="ARBA" id="ARBA00010271"/>
    </source>
</evidence>
<comment type="caution">
    <text evidence="5">The sequence shown here is derived from an EMBL/GenBank/DDBJ whole genome shotgun (WGS) entry which is preliminary data.</text>
</comment>
<dbReference type="Proteomes" id="UP001485043">
    <property type="component" value="Unassembled WGS sequence"/>
</dbReference>
<dbReference type="Pfam" id="PF03016">
    <property type="entry name" value="Exostosin_GT47"/>
    <property type="match status" value="1"/>
</dbReference>
<sequence>MPTQALALVKQAGRGKAAWRKMNGHVAIAGASQGLSQQCSQTAGAILAGWQADALVCAMRIQPCASAMGRLAAVWLRLSHLQGDHGESVDYGGIEPELLFGSQGWCEAEQPAHKCACILDGLEGDLCEVRTQTVCSAQCQGHGDCRRSFCHYHPGYWGHDCANLRLGSPSLPGAAEAKPWLANWAQQDILPAPVRPLIYIYDLPPIYNSRMLEYRSTKSACVYRQFDQDNMTVWPTWGYRSEPALHESLLLSKFRTLDPESADFFYVPVYTSCYLCMAGLMHPGLVPMGNLMEALEVMDLRRAYGCRSSAMRESHCRSALTAATTPLNYF</sequence>
<dbReference type="EMBL" id="JALJOV010001547">
    <property type="protein sequence ID" value="KAK9846205.1"/>
    <property type="molecule type" value="Genomic_DNA"/>
</dbReference>
<dbReference type="GO" id="GO:0000139">
    <property type="term" value="C:Golgi membrane"/>
    <property type="evidence" value="ECO:0007669"/>
    <property type="project" value="UniProtKB-SubCell"/>
</dbReference>
<dbReference type="GO" id="GO:0016757">
    <property type="term" value="F:glycosyltransferase activity"/>
    <property type="evidence" value="ECO:0007669"/>
    <property type="project" value="InterPro"/>
</dbReference>
<evidence type="ECO:0000256" key="3">
    <source>
        <dbReference type="ARBA" id="ARBA00023034"/>
    </source>
</evidence>
<reference evidence="5 6" key="1">
    <citation type="journal article" date="2024" name="Nat. Commun.">
        <title>Phylogenomics reveals the evolutionary origins of lichenization in chlorophyte algae.</title>
        <authorList>
            <person name="Puginier C."/>
            <person name="Libourel C."/>
            <person name="Otte J."/>
            <person name="Skaloud P."/>
            <person name="Haon M."/>
            <person name="Grisel S."/>
            <person name="Petersen M."/>
            <person name="Berrin J.G."/>
            <person name="Delaux P.M."/>
            <person name="Dal Grande F."/>
            <person name="Keller J."/>
        </authorList>
    </citation>
    <scope>NUCLEOTIDE SEQUENCE [LARGE SCALE GENOMIC DNA]</scope>
    <source>
        <strain evidence="5 6">SAG 2523</strain>
    </source>
</reference>
<keyword evidence="3" id="KW-0333">Golgi apparatus</keyword>
<comment type="similarity">
    <text evidence="2">Belongs to the glycosyltransferase 47 family.</text>
</comment>
<organism evidence="5 6">
    <name type="scientific">Apatococcus fuscideae</name>
    <dbReference type="NCBI Taxonomy" id="2026836"/>
    <lineage>
        <taxon>Eukaryota</taxon>
        <taxon>Viridiplantae</taxon>
        <taxon>Chlorophyta</taxon>
        <taxon>core chlorophytes</taxon>
        <taxon>Trebouxiophyceae</taxon>
        <taxon>Chlorellales</taxon>
        <taxon>Chlorellaceae</taxon>
        <taxon>Apatococcus</taxon>
    </lineage>
</organism>
<dbReference type="PANTHER" id="PTHR11062">
    <property type="entry name" value="EXOSTOSIN HEPARAN SULFATE GLYCOSYLTRANSFERASE -RELATED"/>
    <property type="match status" value="1"/>
</dbReference>
<evidence type="ECO:0000313" key="6">
    <source>
        <dbReference type="Proteomes" id="UP001485043"/>
    </source>
</evidence>
<dbReference type="InterPro" id="IPR004263">
    <property type="entry name" value="Exostosin"/>
</dbReference>
<protein>
    <recommendedName>
        <fullName evidence="4">Exostosin GT47 domain-containing protein</fullName>
    </recommendedName>
</protein>
<dbReference type="InterPro" id="IPR040911">
    <property type="entry name" value="Exostosin_GT47"/>
</dbReference>
<accession>A0AAW1SIW7</accession>
<dbReference type="PANTHER" id="PTHR11062:SF268">
    <property type="entry name" value="FAMILY PROTEIN, PUTATIVE, EXPRESSED-RELATED"/>
    <property type="match status" value="1"/>
</dbReference>
<name>A0AAW1SIW7_9CHLO</name>
<dbReference type="AlphaFoldDB" id="A0AAW1SIW7"/>
<comment type="subcellular location">
    <subcellularLocation>
        <location evidence="1">Golgi apparatus membrane</location>
        <topology evidence="1">Single-pass type II membrane protein</topology>
    </subcellularLocation>
</comment>
<evidence type="ECO:0000259" key="4">
    <source>
        <dbReference type="Pfam" id="PF03016"/>
    </source>
</evidence>
<gene>
    <name evidence="5" type="ORF">WJX84_007485</name>
</gene>
<feature type="domain" description="Exostosin GT47" evidence="4">
    <location>
        <begin position="197"/>
        <end position="275"/>
    </location>
</feature>